<dbReference type="Proteomes" id="UP001317001">
    <property type="component" value="Chromosome"/>
</dbReference>
<proteinExistence type="predicted"/>
<evidence type="ECO:0000313" key="3">
    <source>
        <dbReference type="Proteomes" id="UP001317001"/>
    </source>
</evidence>
<dbReference type="EMBL" id="CP102382">
    <property type="protein sequence ID" value="UUV20412.1"/>
    <property type="molecule type" value="Genomic_DNA"/>
</dbReference>
<keyword evidence="3" id="KW-1185">Reference proteome</keyword>
<organism evidence="2 3">
    <name type="scientific">Paenimyroides aestuarii</name>
    <dbReference type="NCBI Taxonomy" id="2968490"/>
    <lineage>
        <taxon>Bacteria</taxon>
        <taxon>Pseudomonadati</taxon>
        <taxon>Bacteroidota</taxon>
        <taxon>Flavobacteriia</taxon>
        <taxon>Flavobacteriales</taxon>
        <taxon>Flavobacteriaceae</taxon>
        <taxon>Paenimyroides</taxon>
    </lineage>
</organism>
<feature type="signal peptide" evidence="1">
    <location>
        <begin position="1"/>
        <end position="20"/>
    </location>
</feature>
<keyword evidence="1" id="KW-0732">Signal</keyword>
<gene>
    <name evidence="2" type="ORF">NPX36_08530</name>
</gene>
<feature type="chain" id="PRO_5045543361" description="Alpha-ketoglutarate decarboxylase" evidence="1">
    <location>
        <begin position="21"/>
        <end position="177"/>
    </location>
</feature>
<accession>A0ABY5NPN6</accession>
<reference evidence="2 3" key="1">
    <citation type="submission" date="2022-08" db="EMBL/GenBank/DDBJ databases">
        <title>Myroides zhujiangensis sp. nov., a novel bacterium isolated from sediment in the Pearl River Estuary.</title>
        <authorList>
            <person name="Cui L."/>
        </authorList>
    </citation>
    <scope>NUCLEOTIDE SEQUENCE [LARGE SCALE GENOMIC DNA]</scope>
    <source>
        <strain evidence="2 3">SCSIO 72103</strain>
    </source>
</reference>
<evidence type="ECO:0000313" key="2">
    <source>
        <dbReference type="EMBL" id="UUV20412.1"/>
    </source>
</evidence>
<protein>
    <recommendedName>
        <fullName evidence="4">Alpha-ketoglutarate decarboxylase</fullName>
    </recommendedName>
</protein>
<name>A0ABY5NPN6_9FLAO</name>
<dbReference type="RefSeq" id="WP_257498314.1">
    <property type="nucleotide sequence ID" value="NZ_CP102382.1"/>
</dbReference>
<sequence length="177" mass="19800">MKKIIFGVSFCLLTTFNLFAQQDTYQPKKTNFFSDVQFGGGLGVGFGSGFTNIAVSPMALKPITEQFSAGLGLQFNYLRSKGFYESTSYGANILGIYSPAEMIQLSAELEQLRVNNTLWQDFGGSSKIAQNFWNTALFLGAGYTTQNVTVGVRYNVLYNENDLVYNQAWMPFIRVFF</sequence>
<evidence type="ECO:0008006" key="4">
    <source>
        <dbReference type="Google" id="ProtNLM"/>
    </source>
</evidence>
<evidence type="ECO:0000256" key="1">
    <source>
        <dbReference type="SAM" id="SignalP"/>
    </source>
</evidence>